<dbReference type="AlphaFoldDB" id="A0A2N7UD84"/>
<dbReference type="InterPro" id="IPR051257">
    <property type="entry name" value="Diverse_CBS-Domain"/>
</dbReference>
<dbReference type="InterPro" id="IPR007055">
    <property type="entry name" value="BON_dom"/>
</dbReference>
<dbReference type="Pfam" id="PF00571">
    <property type="entry name" value="CBS"/>
    <property type="match status" value="2"/>
</dbReference>
<dbReference type="PROSITE" id="PS51371">
    <property type="entry name" value="CBS"/>
    <property type="match status" value="2"/>
</dbReference>
<dbReference type="PANTHER" id="PTHR43080">
    <property type="entry name" value="CBS DOMAIN-CONTAINING PROTEIN CBSX3, MITOCHONDRIAL"/>
    <property type="match status" value="1"/>
</dbReference>
<dbReference type="Gene3D" id="3.10.580.10">
    <property type="entry name" value="CBS-domain"/>
    <property type="match status" value="1"/>
</dbReference>
<dbReference type="SMART" id="SM00116">
    <property type="entry name" value="CBS"/>
    <property type="match status" value="2"/>
</dbReference>
<dbReference type="PROSITE" id="PS50914">
    <property type="entry name" value="BON"/>
    <property type="match status" value="1"/>
</dbReference>
<dbReference type="Proteomes" id="UP000235547">
    <property type="component" value="Unassembled WGS sequence"/>
</dbReference>
<comment type="caution">
    <text evidence="5">The sequence shown here is derived from an EMBL/GenBank/DDBJ whole genome shotgun (WGS) entry which is preliminary data.</text>
</comment>
<gene>
    <name evidence="5" type="ORF">C1H70_16870</name>
</gene>
<evidence type="ECO:0000313" key="6">
    <source>
        <dbReference type="Proteomes" id="UP000235547"/>
    </source>
</evidence>
<evidence type="ECO:0000259" key="3">
    <source>
        <dbReference type="PROSITE" id="PS50914"/>
    </source>
</evidence>
<dbReference type="EMBL" id="PNRG01000033">
    <property type="protein sequence ID" value="PMR78418.1"/>
    <property type="molecule type" value="Genomic_DNA"/>
</dbReference>
<feature type="domain" description="BON" evidence="3">
    <location>
        <begin position="153"/>
        <end position="221"/>
    </location>
</feature>
<dbReference type="PANTHER" id="PTHR43080:SF26">
    <property type="entry name" value="REGULATORY PROTEIN"/>
    <property type="match status" value="1"/>
</dbReference>
<dbReference type="InterPro" id="IPR014004">
    <property type="entry name" value="Transpt-assoc_nodulatn_dom_bac"/>
</dbReference>
<dbReference type="SUPFAM" id="SSF54631">
    <property type="entry name" value="CBS-domain pair"/>
    <property type="match status" value="1"/>
</dbReference>
<sequence length="227" mass="25018">MQASDVMTRNVISVSPDSEVREIASLLLEHAISAVPVVNAAGKVLGIVSEGDLMRRVEQQEERHKSWWLKLFTGHDAGDYVKSHGRLAHEVMTPEPITIDEAMPLHRIAALLEKHRIKRVPVVSNGKLTGIVSRSNLLRGFSVTELDARVSTDDKDIRRAILDELEANTNVMVDHINVMVSDGKVQLWGLVESHDERMAVQVAAENVSGVKSVENNLGYMPRGYGGA</sequence>
<proteinExistence type="predicted"/>
<name>A0A2N7UD84_9GAMM</name>
<dbReference type="OrthoDB" id="9790355at2"/>
<reference evidence="5 6" key="1">
    <citation type="submission" date="2018-01" db="EMBL/GenBank/DDBJ databases">
        <title>Halomonas endophytica sp. nov., isolated from storage liquid in the stems of Populus euphratica.</title>
        <authorList>
            <person name="Chen C."/>
        </authorList>
    </citation>
    <scope>NUCLEOTIDE SEQUENCE [LARGE SCALE GENOMIC DNA]</scope>
    <source>
        <strain evidence="5 6">BZ-SZ-XJ27</strain>
    </source>
</reference>
<dbReference type="CDD" id="cd04586">
    <property type="entry name" value="CBS_pair_BON_assoc"/>
    <property type="match status" value="1"/>
</dbReference>
<evidence type="ECO:0000256" key="1">
    <source>
        <dbReference type="ARBA" id="ARBA00023122"/>
    </source>
</evidence>
<dbReference type="InterPro" id="IPR046342">
    <property type="entry name" value="CBS_dom_sf"/>
</dbReference>
<evidence type="ECO:0000256" key="2">
    <source>
        <dbReference type="PROSITE-ProRule" id="PRU00703"/>
    </source>
</evidence>
<dbReference type="RefSeq" id="WP_102589480.1">
    <property type="nucleotide sequence ID" value="NZ_BNAE01000001.1"/>
</dbReference>
<feature type="domain" description="CBS" evidence="4">
    <location>
        <begin position="92"/>
        <end position="148"/>
    </location>
</feature>
<dbReference type="Pfam" id="PF04972">
    <property type="entry name" value="BON"/>
    <property type="match status" value="1"/>
</dbReference>
<dbReference type="SMART" id="SM00749">
    <property type="entry name" value="BON"/>
    <property type="match status" value="1"/>
</dbReference>
<protein>
    <recommendedName>
        <fullName evidence="7">Histidine kinase</fullName>
    </recommendedName>
</protein>
<evidence type="ECO:0000259" key="4">
    <source>
        <dbReference type="PROSITE" id="PS51371"/>
    </source>
</evidence>
<keyword evidence="1 2" id="KW-0129">CBS domain</keyword>
<evidence type="ECO:0008006" key="7">
    <source>
        <dbReference type="Google" id="ProtNLM"/>
    </source>
</evidence>
<dbReference type="InterPro" id="IPR017080">
    <property type="entry name" value="UCP036990_CBS_BON"/>
</dbReference>
<organism evidence="5 6">
    <name type="scientific">Halomonas urumqiensis</name>
    <dbReference type="NCBI Taxonomy" id="1684789"/>
    <lineage>
        <taxon>Bacteria</taxon>
        <taxon>Pseudomonadati</taxon>
        <taxon>Pseudomonadota</taxon>
        <taxon>Gammaproteobacteria</taxon>
        <taxon>Oceanospirillales</taxon>
        <taxon>Halomonadaceae</taxon>
        <taxon>Halomonas</taxon>
    </lineage>
</organism>
<dbReference type="PIRSF" id="PIRSF036990">
    <property type="entry name" value="UCP036990_CBS_BON"/>
    <property type="match status" value="1"/>
</dbReference>
<evidence type="ECO:0000313" key="5">
    <source>
        <dbReference type="EMBL" id="PMR78418.1"/>
    </source>
</evidence>
<accession>A0A2N7UD84</accession>
<dbReference type="Gene3D" id="3.30.1340.30">
    <property type="match status" value="1"/>
</dbReference>
<keyword evidence="6" id="KW-1185">Reference proteome</keyword>
<feature type="domain" description="CBS" evidence="4">
    <location>
        <begin position="7"/>
        <end position="66"/>
    </location>
</feature>
<dbReference type="InterPro" id="IPR000644">
    <property type="entry name" value="CBS_dom"/>
</dbReference>